<dbReference type="RefSeq" id="WP_184839631.1">
    <property type="nucleotide sequence ID" value="NZ_JACHMN010000002.1"/>
</dbReference>
<reference evidence="3 4" key="1">
    <citation type="submission" date="2020-08" db="EMBL/GenBank/DDBJ databases">
        <title>Sequencing the genomes of 1000 actinobacteria strains.</title>
        <authorList>
            <person name="Klenk H.-P."/>
        </authorList>
    </citation>
    <scope>NUCLEOTIDE SEQUENCE [LARGE SCALE GENOMIC DNA]</scope>
    <source>
        <strain evidence="3 4">DSM 45362</strain>
    </source>
</reference>
<evidence type="ECO:0000256" key="1">
    <source>
        <dbReference type="SAM" id="MobiDB-lite"/>
    </source>
</evidence>
<feature type="transmembrane region" description="Helical" evidence="2">
    <location>
        <begin position="40"/>
        <end position="63"/>
    </location>
</feature>
<keyword evidence="4" id="KW-1185">Reference proteome</keyword>
<dbReference type="InterPro" id="IPR038468">
    <property type="entry name" value="MmpS_C"/>
</dbReference>
<evidence type="ECO:0000313" key="4">
    <source>
        <dbReference type="Proteomes" id="UP000587527"/>
    </source>
</evidence>
<dbReference type="AlphaFoldDB" id="A0A841BXM3"/>
<evidence type="ECO:0000313" key="3">
    <source>
        <dbReference type="EMBL" id="MBB5871522.1"/>
    </source>
</evidence>
<gene>
    <name evidence="3" type="ORF">F4553_004901</name>
</gene>
<dbReference type="EMBL" id="JACHMN010000002">
    <property type="protein sequence ID" value="MBB5871522.1"/>
    <property type="molecule type" value="Genomic_DNA"/>
</dbReference>
<keyword evidence="2" id="KW-0812">Transmembrane</keyword>
<evidence type="ECO:0000256" key="2">
    <source>
        <dbReference type="SAM" id="Phobius"/>
    </source>
</evidence>
<feature type="region of interest" description="Disordered" evidence="1">
    <location>
        <begin position="1"/>
        <end position="36"/>
    </location>
</feature>
<keyword evidence="2" id="KW-0472">Membrane</keyword>
<keyword evidence="2" id="KW-1133">Transmembrane helix</keyword>
<feature type="region of interest" description="Disordered" evidence="1">
    <location>
        <begin position="65"/>
        <end position="98"/>
    </location>
</feature>
<feature type="compositionally biased region" description="Pro residues" evidence="1">
    <location>
        <begin position="1"/>
        <end position="34"/>
    </location>
</feature>
<proteinExistence type="predicted"/>
<sequence length="190" mass="19382">MSYPVPPGPDPTPPGFPPGRPPWEQPSSAPPPQPSSNSGLLVGLIAAVVVLICAVCGVGGYFATNSDDSDAVTTTPRVTTTKTKAAASGGGEEKTSKPHKVRYEVKGKGKVLVTWSAFGGSNDNQDATVPWSKEVTLNEGDGGLKLTAYGKDAGGGTPIDQGLSCKIFIDGDEAISRTGTSSVECTADFG</sequence>
<organism evidence="3 4">
    <name type="scientific">Allocatelliglobosispora scoriae</name>
    <dbReference type="NCBI Taxonomy" id="643052"/>
    <lineage>
        <taxon>Bacteria</taxon>
        <taxon>Bacillati</taxon>
        <taxon>Actinomycetota</taxon>
        <taxon>Actinomycetes</taxon>
        <taxon>Micromonosporales</taxon>
        <taxon>Micromonosporaceae</taxon>
        <taxon>Allocatelliglobosispora</taxon>
    </lineage>
</organism>
<name>A0A841BXM3_9ACTN</name>
<evidence type="ECO:0008006" key="5">
    <source>
        <dbReference type="Google" id="ProtNLM"/>
    </source>
</evidence>
<accession>A0A841BXM3</accession>
<feature type="compositionally biased region" description="Low complexity" evidence="1">
    <location>
        <begin position="71"/>
        <end position="87"/>
    </location>
</feature>
<protein>
    <recommendedName>
        <fullName evidence="5">MmpS family membrane protein</fullName>
    </recommendedName>
</protein>
<dbReference type="Proteomes" id="UP000587527">
    <property type="component" value="Unassembled WGS sequence"/>
</dbReference>
<dbReference type="Gene3D" id="2.60.40.2880">
    <property type="entry name" value="MmpS1-5, C-terminal soluble domain"/>
    <property type="match status" value="1"/>
</dbReference>
<comment type="caution">
    <text evidence="3">The sequence shown here is derived from an EMBL/GenBank/DDBJ whole genome shotgun (WGS) entry which is preliminary data.</text>
</comment>